<dbReference type="InterPro" id="IPR011613">
    <property type="entry name" value="GH15-like"/>
</dbReference>
<accession>A0A149PFR7</accession>
<protein>
    <recommendedName>
        <fullName evidence="1">GH15-like domain-containing protein</fullName>
    </recommendedName>
</protein>
<reference evidence="2 3" key="1">
    <citation type="journal article" date="2015" name="Int. J. Syst. Evol. Microbiol.">
        <title>Burkholderia monticola sp. nov., isolated from mountain soil.</title>
        <authorList>
            <person name="Baek I."/>
            <person name="Seo B."/>
            <person name="Lee I."/>
            <person name="Yi H."/>
            <person name="Chun J."/>
        </authorList>
    </citation>
    <scope>NUCLEOTIDE SEQUENCE [LARGE SCALE GENOMIC DNA]</scope>
    <source>
        <strain evidence="2 3">JC2948</strain>
    </source>
</reference>
<dbReference type="STRING" id="1399968.CI15_25620"/>
<comment type="caution">
    <text evidence="2">The sequence shown here is derived from an EMBL/GenBank/DDBJ whole genome shotgun (WGS) entry which is preliminary data.</text>
</comment>
<name>A0A149PFR7_9BURK</name>
<evidence type="ECO:0000313" key="3">
    <source>
        <dbReference type="Proteomes" id="UP000075613"/>
    </source>
</evidence>
<proteinExistence type="predicted"/>
<dbReference type="Gene3D" id="1.50.10.10">
    <property type="match status" value="1"/>
</dbReference>
<dbReference type="Proteomes" id="UP000075613">
    <property type="component" value="Unassembled WGS sequence"/>
</dbReference>
<gene>
    <name evidence="2" type="ORF">CI15_25620</name>
</gene>
<dbReference type="SUPFAM" id="SSF48208">
    <property type="entry name" value="Six-hairpin glycosidases"/>
    <property type="match status" value="1"/>
</dbReference>
<dbReference type="Pfam" id="PF00723">
    <property type="entry name" value="Glyco_hydro_15"/>
    <property type="match status" value="1"/>
</dbReference>
<sequence length="65" mass="7421">MWLAQVRRMHGRHDDARTLFARVLGSRNDVGLLAEQYDIRARRQCGNFPQTLSHDAVINTAIMLG</sequence>
<evidence type="ECO:0000313" key="2">
    <source>
        <dbReference type="EMBL" id="KXU83907.1"/>
    </source>
</evidence>
<dbReference type="EMBL" id="LRBG01000037">
    <property type="protein sequence ID" value="KXU83907.1"/>
    <property type="molecule type" value="Genomic_DNA"/>
</dbReference>
<organism evidence="2 3">
    <name type="scientific">Paraburkholderia monticola</name>
    <dbReference type="NCBI Taxonomy" id="1399968"/>
    <lineage>
        <taxon>Bacteria</taxon>
        <taxon>Pseudomonadati</taxon>
        <taxon>Pseudomonadota</taxon>
        <taxon>Betaproteobacteria</taxon>
        <taxon>Burkholderiales</taxon>
        <taxon>Burkholderiaceae</taxon>
        <taxon>Paraburkholderia</taxon>
    </lineage>
</organism>
<feature type="domain" description="GH15-like" evidence="1">
    <location>
        <begin position="15"/>
        <end position="61"/>
    </location>
</feature>
<dbReference type="InterPro" id="IPR012341">
    <property type="entry name" value="6hp_glycosidase-like_sf"/>
</dbReference>
<dbReference type="InterPro" id="IPR008928">
    <property type="entry name" value="6-hairpin_glycosidase_sf"/>
</dbReference>
<keyword evidence="3" id="KW-1185">Reference proteome</keyword>
<dbReference type="GO" id="GO:0005975">
    <property type="term" value="P:carbohydrate metabolic process"/>
    <property type="evidence" value="ECO:0007669"/>
    <property type="project" value="InterPro"/>
</dbReference>
<evidence type="ECO:0000259" key="1">
    <source>
        <dbReference type="Pfam" id="PF00723"/>
    </source>
</evidence>
<dbReference type="AlphaFoldDB" id="A0A149PFR7"/>